<dbReference type="AlphaFoldDB" id="V5HA98"/>
<dbReference type="InterPro" id="IPR002223">
    <property type="entry name" value="Kunitz_BPTI"/>
</dbReference>
<accession>V5HA98</accession>
<reference evidence="3" key="1">
    <citation type="journal article" date="2015" name="Sci. Rep.">
        <title>Tissue- and time-dependent transcription in Ixodes ricinus salivary glands and midguts when blood feeding on the vertebrate host.</title>
        <authorList>
            <person name="Kotsyfakis M."/>
            <person name="Schwarz A."/>
            <person name="Erhart J."/>
            <person name="Ribeiro J.M."/>
        </authorList>
    </citation>
    <scope>NUCLEOTIDE SEQUENCE</scope>
    <source>
        <tissue evidence="3">Salivary gland and midgut</tissue>
    </source>
</reference>
<dbReference type="InterPro" id="IPR036880">
    <property type="entry name" value="Kunitz_BPTI_sf"/>
</dbReference>
<dbReference type="SUPFAM" id="SSF57362">
    <property type="entry name" value="BPTI-like"/>
    <property type="match status" value="1"/>
</dbReference>
<sequence>MMKLLLIFVVISIHTSGYLTTALVRCDPLYDGGYGGPGGANVQAKWSFNSRTNRCQIVMVNSRCPRSRNCFPTQENCEEYCDPLVLEFEQQRG</sequence>
<dbReference type="Pfam" id="PF00014">
    <property type="entry name" value="Kunitz_BPTI"/>
    <property type="match status" value="1"/>
</dbReference>
<protein>
    <submittedName>
        <fullName evidence="3">Putative secreted protein</fullName>
    </submittedName>
</protein>
<evidence type="ECO:0000259" key="2">
    <source>
        <dbReference type="PROSITE" id="PS50279"/>
    </source>
</evidence>
<dbReference type="GO" id="GO:0004867">
    <property type="term" value="F:serine-type endopeptidase inhibitor activity"/>
    <property type="evidence" value="ECO:0007669"/>
    <property type="project" value="InterPro"/>
</dbReference>
<name>V5HA98_IXORI</name>
<dbReference type="Gene3D" id="4.10.410.10">
    <property type="entry name" value="Pancreatic trypsin inhibitor Kunitz domain"/>
    <property type="match status" value="1"/>
</dbReference>
<dbReference type="PROSITE" id="PS50279">
    <property type="entry name" value="BPTI_KUNITZ_2"/>
    <property type="match status" value="1"/>
</dbReference>
<organism evidence="3">
    <name type="scientific">Ixodes ricinus</name>
    <name type="common">Common tick</name>
    <name type="synonym">Acarus ricinus</name>
    <dbReference type="NCBI Taxonomy" id="34613"/>
    <lineage>
        <taxon>Eukaryota</taxon>
        <taxon>Metazoa</taxon>
        <taxon>Ecdysozoa</taxon>
        <taxon>Arthropoda</taxon>
        <taxon>Chelicerata</taxon>
        <taxon>Arachnida</taxon>
        <taxon>Acari</taxon>
        <taxon>Parasitiformes</taxon>
        <taxon>Ixodida</taxon>
        <taxon>Ixodoidea</taxon>
        <taxon>Ixodidae</taxon>
        <taxon>Ixodinae</taxon>
        <taxon>Ixodes</taxon>
    </lineage>
</organism>
<feature type="chain" id="PRO_5004737830" evidence="1">
    <location>
        <begin position="18"/>
        <end position="93"/>
    </location>
</feature>
<feature type="signal peptide" evidence="1">
    <location>
        <begin position="1"/>
        <end position="17"/>
    </location>
</feature>
<evidence type="ECO:0000256" key="1">
    <source>
        <dbReference type="SAM" id="SignalP"/>
    </source>
</evidence>
<proteinExistence type="evidence at transcript level"/>
<keyword evidence="1" id="KW-0732">Signal</keyword>
<evidence type="ECO:0000313" key="3">
    <source>
        <dbReference type="EMBL" id="JAB69943.1"/>
    </source>
</evidence>
<dbReference type="EMBL" id="GANP01014525">
    <property type="protein sequence ID" value="JAB69943.1"/>
    <property type="molecule type" value="mRNA"/>
</dbReference>
<feature type="domain" description="BPTI/Kunitz inhibitor" evidence="2">
    <location>
        <begin position="26"/>
        <end position="81"/>
    </location>
</feature>